<dbReference type="SMART" id="SM00382">
    <property type="entry name" value="AAA"/>
    <property type="match status" value="2"/>
</dbReference>
<comment type="subcellular location">
    <subcellularLocation>
        <location evidence="1">Cell inner membrane</location>
        <topology evidence="1">Peripheral membrane protein</topology>
    </subcellularLocation>
</comment>
<dbReference type="GO" id="GO:0016887">
    <property type="term" value="F:ATP hydrolysis activity"/>
    <property type="evidence" value="ECO:0007669"/>
    <property type="project" value="InterPro"/>
</dbReference>
<keyword evidence="3" id="KW-0813">Transport</keyword>
<dbReference type="Pfam" id="PF00005">
    <property type="entry name" value="ABC_tran"/>
    <property type="match status" value="2"/>
</dbReference>
<dbReference type="GO" id="GO:0005886">
    <property type="term" value="C:plasma membrane"/>
    <property type="evidence" value="ECO:0007669"/>
    <property type="project" value="UniProtKB-SubCell"/>
</dbReference>
<feature type="domain" description="ABC transporter" evidence="8">
    <location>
        <begin position="5"/>
        <end position="242"/>
    </location>
</feature>
<dbReference type="PANTHER" id="PTHR43297">
    <property type="entry name" value="OLIGOPEPTIDE TRANSPORT ATP-BINDING PROTEIN APPD"/>
    <property type="match status" value="1"/>
</dbReference>
<dbReference type="Proteomes" id="UP000501602">
    <property type="component" value="Chromosome"/>
</dbReference>
<organism evidence="9 10">
    <name type="scientific">Ferrimonas lipolytica</name>
    <dbReference type="NCBI Taxonomy" id="2724191"/>
    <lineage>
        <taxon>Bacteria</taxon>
        <taxon>Pseudomonadati</taxon>
        <taxon>Pseudomonadota</taxon>
        <taxon>Gammaproteobacteria</taxon>
        <taxon>Alteromonadales</taxon>
        <taxon>Ferrimonadaceae</taxon>
        <taxon>Ferrimonas</taxon>
    </lineage>
</organism>
<evidence type="ECO:0000313" key="10">
    <source>
        <dbReference type="Proteomes" id="UP000501602"/>
    </source>
</evidence>
<dbReference type="InterPro" id="IPR027417">
    <property type="entry name" value="P-loop_NTPase"/>
</dbReference>
<reference evidence="9 10" key="1">
    <citation type="submission" date="2020-04" db="EMBL/GenBank/DDBJ databases">
        <title>Ferrimonas sp. S7 isolated from sea water.</title>
        <authorList>
            <person name="Bae S.S."/>
            <person name="Baek K."/>
        </authorList>
    </citation>
    <scope>NUCLEOTIDE SEQUENCE [LARGE SCALE GENOMIC DNA]</scope>
    <source>
        <strain evidence="9 10">S7</strain>
    </source>
</reference>
<evidence type="ECO:0000256" key="2">
    <source>
        <dbReference type="ARBA" id="ARBA00005417"/>
    </source>
</evidence>
<dbReference type="SUPFAM" id="SSF52540">
    <property type="entry name" value="P-loop containing nucleoside triphosphate hydrolases"/>
    <property type="match status" value="2"/>
</dbReference>
<keyword evidence="10" id="KW-1185">Reference proteome</keyword>
<dbReference type="InterPro" id="IPR013563">
    <property type="entry name" value="Oligopep_ABC_C"/>
</dbReference>
<dbReference type="RefSeq" id="WP_168659925.1">
    <property type="nucleotide sequence ID" value="NZ_CP051180.1"/>
</dbReference>
<evidence type="ECO:0000256" key="5">
    <source>
        <dbReference type="ARBA" id="ARBA00022741"/>
    </source>
</evidence>
<dbReference type="InterPro" id="IPR017871">
    <property type="entry name" value="ABC_transporter-like_CS"/>
</dbReference>
<dbReference type="PROSITE" id="PS50893">
    <property type="entry name" value="ABC_TRANSPORTER_2"/>
    <property type="match status" value="2"/>
</dbReference>
<protein>
    <submittedName>
        <fullName evidence="9">ABC transporter ATP-binding protein</fullName>
    </submittedName>
</protein>
<evidence type="ECO:0000256" key="1">
    <source>
        <dbReference type="ARBA" id="ARBA00004417"/>
    </source>
</evidence>
<keyword evidence="5" id="KW-0547">Nucleotide-binding</keyword>
<name>A0A6H1UC97_9GAMM</name>
<dbReference type="Gene3D" id="3.40.50.300">
    <property type="entry name" value="P-loop containing nucleotide triphosphate hydrolases"/>
    <property type="match status" value="2"/>
</dbReference>
<gene>
    <name evidence="9" type="ORF">HER31_07145</name>
</gene>
<keyword evidence="7" id="KW-0472">Membrane</keyword>
<dbReference type="PANTHER" id="PTHR43297:SF7">
    <property type="entry name" value="D,D-DIPEPTIDE TRANSPORT ATP-BINDING PROTEIN DDPD-RELATED"/>
    <property type="match status" value="1"/>
</dbReference>
<sequence>MTPLINLNNLTIRSSEATLLAPLSLALYHGRPLTILGQTGSGKSLLAQAIMGLLPASLSSSGTVEIQGRQRSQKQLEGLWGSDMVMLPQEPWNALDPLMPCYQQLIEVHQLVGGKSFKSSYDSAVDDLHRFDLYQHGDKLPQQLSGGMAQRLAVAVATAGGAQLLLADEPTKGLDVSRRDDVIALLQQSAVNGGLLTITHDVEVALKLGGDAIVMNQGKVVERGPIEQLCTSPTHPYTKALIAAQPKCWPVTAPPLPRRKPLLDINKLAIGRNGNLLASDIDFTLHQGEILGVVGDSGCGKSTLGDTLLGLLAPLAGSVTKIGNTTESHQWLKLYQDPPAAFTTSVNLGTLVDDILKLHDISEAEVAPLMSRLNLSPELLKRPSNHVSGGELQRFAILRALLLKPVFLFADEPTSRLDPITAQEVIGLLVEVAREQACAVVLVSHDPMLIEKVCDRTLRLKSR</sequence>
<dbReference type="Pfam" id="PF08352">
    <property type="entry name" value="oligo_HPY"/>
    <property type="match status" value="1"/>
</dbReference>
<keyword evidence="4" id="KW-1003">Cell membrane</keyword>
<dbReference type="GO" id="GO:0015833">
    <property type="term" value="P:peptide transport"/>
    <property type="evidence" value="ECO:0007669"/>
    <property type="project" value="InterPro"/>
</dbReference>
<keyword evidence="6 9" id="KW-0067">ATP-binding</keyword>
<evidence type="ECO:0000256" key="3">
    <source>
        <dbReference type="ARBA" id="ARBA00022448"/>
    </source>
</evidence>
<accession>A0A6H1UC97</accession>
<dbReference type="InterPro" id="IPR003593">
    <property type="entry name" value="AAA+_ATPase"/>
</dbReference>
<dbReference type="EMBL" id="CP051180">
    <property type="protein sequence ID" value="QIZ76664.1"/>
    <property type="molecule type" value="Genomic_DNA"/>
</dbReference>
<dbReference type="PROSITE" id="PS00211">
    <property type="entry name" value="ABC_TRANSPORTER_1"/>
    <property type="match status" value="2"/>
</dbReference>
<evidence type="ECO:0000259" key="8">
    <source>
        <dbReference type="PROSITE" id="PS50893"/>
    </source>
</evidence>
<proteinExistence type="inferred from homology"/>
<dbReference type="InterPro" id="IPR050388">
    <property type="entry name" value="ABC_Ni/Peptide_Import"/>
</dbReference>
<evidence type="ECO:0000256" key="6">
    <source>
        <dbReference type="ARBA" id="ARBA00022840"/>
    </source>
</evidence>
<dbReference type="InterPro" id="IPR003439">
    <property type="entry name" value="ABC_transporter-like_ATP-bd"/>
</dbReference>
<evidence type="ECO:0000256" key="7">
    <source>
        <dbReference type="ARBA" id="ARBA00023136"/>
    </source>
</evidence>
<dbReference type="AlphaFoldDB" id="A0A6H1UC97"/>
<dbReference type="GO" id="GO:0005524">
    <property type="term" value="F:ATP binding"/>
    <property type="evidence" value="ECO:0007669"/>
    <property type="project" value="UniProtKB-KW"/>
</dbReference>
<evidence type="ECO:0000256" key="4">
    <source>
        <dbReference type="ARBA" id="ARBA00022475"/>
    </source>
</evidence>
<evidence type="ECO:0000313" key="9">
    <source>
        <dbReference type="EMBL" id="QIZ76664.1"/>
    </source>
</evidence>
<dbReference type="KEGG" id="fes:HER31_07145"/>
<comment type="similarity">
    <text evidence="2">Belongs to the ABC transporter superfamily.</text>
</comment>
<feature type="domain" description="ABC transporter" evidence="8">
    <location>
        <begin position="260"/>
        <end position="462"/>
    </location>
</feature>